<dbReference type="AlphaFoldDB" id="A0A371P486"/>
<dbReference type="EMBL" id="QUBR01000002">
    <property type="protein sequence ID" value="REK70759.1"/>
    <property type="molecule type" value="Genomic_DNA"/>
</dbReference>
<evidence type="ECO:0008006" key="3">
    <source>
        <dbReference type="Google" id="ProtNLM"/>
    </source>
</evidence>
<proteinExistence type="predicted"/>
<gene>
    <name evidence="1" type="ORF">DX116_16820</name>
</gene>
<keyword evidence="2" id="KW-1185">Reference proteome</keyword>
<dbReference type="Proteomes" id="UP000265581">
    <property type="component" value="Unassembled WGS sequence"/>
</dbReference>
<name>A0A371P486_9ACTN</name>
<comment type="caution">
    <text evidence="1">The sequence shown here is derived from an EMBL/GenBank/DDBJ whole genome shotgun (WGS) entry which is preliminary data.</text>
</comment>
<reference evidence="1 2" key="1">
    <citation type="submission" date="2018-08" db="EMBL/GenBank/DDBJ databases">
        <title>Aeromicrobium sp. M2KJ-4, whole genome shotgun sequence.</title>
        <authorList>
            <person name="Tuo L."/>
        </authorList>
    </citation>
    <scope>NUCLEOTIDE SEQUENCE [LARGE SCALE GENOMIC DNA]</scope>
    <source>
        <strain evidence="1 2">M2KJ-4</strain>
    </source>
</reference>
<sequence length="329" mass="36617">MDDLRLVIEINSGYVMRHQLNDIGHDDATIRRAMRAGILRRIRHGTYVLEAAWSHLSPTQRHCVLARSVLDKLGPGYVASHHTAAALLGLDVYGADLATVHVTRLDGRSGRREAGVVFHRGTVVPDEDVRTVGGLLVVAPIRAVFETCSQSSVEAGMVVASSAMRDHGIDAETMLEAGQQFAHWLGSRRARLAIRLSDGRLETVGEVRSLHMMWRHAIPRPELQHVIEDADGRFVARTDFTWLAARHTGEFDGLSKYGRLNPDRSDPGATVVAEKVREDAVREQLFGMSRWSWHGLDDHVQPETAGMIQRGIERSRTLYTRNAVHIPLS</sequence>
<protein>
    <recommendedName>
        <fullName evidence="3">Type IV toxin-antitoxin system AbiEi family antitoxin domain-containing protein</fullName>
    </recommendedName>
</protein>
<accession>A0A371P486</accession>
<evidence type="ECO:0000313" key="2">
    <source>
        <dbReference type="Proteomes" id="UP000265581"/>
    </source>
</evidence>
<dbReference type="OrthoDB" id="5143202at2"/>
<evidence type="ECO:0000313" key="1">
    <source>
        <dbReference type="EMBL" id="REK70759.1"/>
    </source>
</evidence>
<dbReference type="RefSeq" id="WP_119705344.1">
    <property type="nucleotide sequence ID" value="NZ_JBHSOI010000002.1"/>
</dbReference>
<organism evidence="1 2">
    <name type="scientific">Aeromicrobium endophyticum</name>
    <dbReference type="NCBI Taxonomy" id="2292704"/>
    <lineage>
        <taxon>Bacteria</taxon>
        <taxon>Bacillati</taxon>
        <taxon>Actinomycetota</taxon>
        <taxon>Actinomycetes</taxon>
        <taxon>Propionibacteriales</taxon>
        <taxon>Nocardioidaceae</taxon>
        <taxon>Aeromicrobium</taxon>
    </lineage>
</organism>